<evidence type="ECO:0000313" key="2">
    <source>
        <dbReference type="Proteomes" id="UP000266305"/>
    </source>
</evidence>
<evidence type="ECO:0000313" key="1">
    <source>
        <dbReference type="EMBL" id="RHZ93663.1"/>
    </source>
</evidence>
<sequence length="63" mass="7308">MLTGGRSTRWCWTQALSGRRRSPLMPRLVTFETQAGRWSHWYFPLAPVIELVEIGEAPQDHAR</sequence>
<gene>
    <name evidence="1" type="ORF">D1114_14155</name>
</gene>
<organism evidence="1 2">
    <name type="scientific">Cereibacter sphaeroides</name>
    <name type="common">Rhodobacter sphaeroides</name>
    <dbReference type="NCBI Taxonomy" id="1063"/>
    <lineage>
        <taxon>Bacteria</taxon>
        <taxon>Pseudomonadati</taxon>
        <taxon>Pseudomonadota</taxon>
        <taxon>Alphaproteobacteria</taxon>
        <taxon>Rhodobacterales</taxon>
        <taxon>Paracoccaceae</taxon>
        <taxon>Cereibacter</taxon>
    </lineage>
</organism>
<comment type="caution">
    <text evidence="1">The sequence shown here is derived from an EMBL/GenBank/DDBJ whole genome shotgun (WGS) entry which is preliminary data.</text>
</comment>
<proteinExistence type="predicted"/>
<protein>
    <submittedName>
        <fullName evidence="1">Uncharacterized protein</fullName>
    </submittedName>
</protein>
<name>A0AAX1UJ11_CERSP</name>
<dbReference type="EMBL" id="QWGP01000016">
    <property type="protein sequence ID" value="RHZ93663.1"/>
    <property type="molecule type" value="Genomic_DNA"/>
</dbReference>
<dbReference type="Proteomes" id="UP000266305">
    <property type="component" value="Unassembled WGS sequence"/>
</dbReference>
<accession>A0AAX1UJ11</accession>
<reference evidence="1 2" key="1">
    <citation type="submission" date="2018-08" db="EMBL/GenBank/DDBJ databases">
        <title>Draft genome sequence of Rhodobacter sphaeroides FY.</title>
        <authorList>
            <person name="Rayyan A."/>
            <person name="Meyer T.E."/>
            <person name="Kyndt J.A."/>
        </authorList>
    </citation>
    <scope>NUCLEOTIDE SEQUENCE [LARGE SCALE GENOMIC DNA]</scope>
    <source>
        <strain evidence="1 2">FY</strain>
    </source>
</reference>
<dbReference type="AlphaFoldDB" id="A0AAX1UJ11"/>